<comment type="caution">
    <text evidence="3">The sequence shown here is derived from an EMBL/GenBank/DDBJ whole genome shotgun (WGS) entry which is preliminary data.</text>
</comment>
<sequence length="116" mass="12149">MTDLAGLWFGKIAWRWSAGLLAVGCVMALLAMAAGLMELARVPEGEPMRDAYVHMGAMALALALFGARLMWGLDGAHPLAPDAVSLILDAGGFAALVAGGWFGARLVYLHGVGRVR</sequence>
<organism evidence="3 4">
    <name type="scientific">Allopusillimonas soli</name>
    <dbReference type="NCBI Taxonomy" id="659016"/>
    <lineage>
        <taxon>Bacteria</taxon>
        <taxon>Pseudomonadati</taxon>
        <taxon>Pseudomonadota</taxon>
        <taxon>Betaproteobacteria</taxon>
        <taxon>Burkholderiales</taxon>
        <taxon>Alcaligenaceae</taxon>
        <taxon>Allopusillimonas</taxon>
    </lineage>
</organism>
<evidence type="ECO:0000313" key="3">
    <source>
        <dbReference type="EMBL" id="NYT36845.1"/>
    </source>
</evidence>
<keyword evidence="1" id="KW-0472">Membrane</keyword>
<proteinExistence type="predicted"/>
<evidence type="ECO:0000313" key="4">
    <source>
        <dbReference type="Proteomes" id="UP000580517"/>
    </source>
</evidence>
<dbReference type="Pfam" id="PF09990">
    <property type="entry name" value="DUF2231"/>
    <property type="match status" value="1"/>
</dbReference>
<keyword evidence="1" id="KW-0812">Transmembrane</keyword>
<dbReference type="Proteomes" id="UP000580517">
    <property type="component" value="Unassembled WGS sequence"/>
</dbReference>
<feature type="transmembrane region" description="Helical" evidence="1">
    <location>
        <begin position="51"/>
        <end position="71"/>
    </location>
</feature>
<evidence type="ECO:0000259" key="2">
    <source>
        <dbReference type="Pfam" id="PF09990"/>
    </source>
</evidence>
<reference evidence="3 4" key="1">
    <citation type="submission" date="2020-07" db="EMBL/GenBank/DDBJ databases">
        <title>Taxonomic revisions and descriptions of new bacterial species based on genomic comparisons in the high-G+C-content subgroup of the family Alcaligenaceae.</title>
        <authorList>
            <person name="Szabo A."/>
            <person name="Felfoldi T."/>
        </authorList>
    </citation>
    <scope>NUCLEOTIDE SEQUENCE [LARGE SCALE GENOMIC DNA]</scope>
    <source>
        <strain evidence="3 4">DSM 25264</strain>
    </source>
</reference>
<gene>
    <name evidence="3" type="ORF">H0A68_08165</name>
</gene>
<dbReference type="InterPro" id="IPR019251">
    <property type="entry name" value="DUF2231_TM"/>
</dbReference>
<keyword evidence="4" id="KW-1185">Reference proteome</keyword>
<dbReference type="AlphaFoldDB" id="A0A853F896"/>
<feature type="transmembrane region" description="Helical" evidence="1">
    <location>
        <begin position="12"/>
        <end position="39"/>
    </location>
</feature>
<evidence type="ECO:0000256" key="1">
    <source>
        <dbReference type="SAM" id="Phobius"/>
    </source>
</evidence>
<feature type="transmembrane region" description="Helical" evidence="1">
    <location>
        <begin position="83"/>
        <end position="108"/>
    </location>
</feature>
<protein>
    <submittedName>
        <fullName evidence="3">DUF2231 domain-containing protein</fullName>
    </submittedName>
</protein>
<dbReference type="EMBL" id="JACCEW010000002">
    <property type="protein sequence ID" value="NYT36845.1"/>
    <property type="molecule type" value="Genomic_DNA"/>
</dbReference>
<feature type="domain" description="DUF2231" evidence="2">
    <location>
        <begin position="2"/>
        <end position="114"/>
    </location>
</feature>
<name>A0A853F896_9BURK</name>
<keyword evidence="1" id="KW-1133">Transmembrane helix</keyword>
<accession>A0A853F896</accession>